<gene>
    <name evidence="1" type="ORF">Cspa_c32450</name>
</gene>
<dbReference type="HOGENOM" id="CLU_3134224_0_0_9"/>
<name>M1MQI3_9CLOT</name>
<accession>M1MQI3</accession>
<keyword evidence="2" id="KW-1185">Reference proteome</keyword>
<dbReference type="RefSeq" id="WP_015393324.1">
    <property type="nucleotide sequence ID" value="NC_020291.1"/>
</dbReference>
<dbReference type="PATRIC" id="fig|931276.5.peg.3267"/>
<sequence>MEKLVLISELPEEYWIYGMIKEEDVNTKDDFKSLKRALETIFLMGDGKL</sequence>
<dbReference type="KEGG" id="csr:Cspa_c32450"/>
<dbReference type="Proteomes" id="UP000011728">
    <property type="component" value="Chromosome"/>
</dbReference>
<proteinExistence type="predicted"/>
<dbReference type="EMBL" id="CP004121">
    <property type="protein sequence ID" value="AGF57006.1"/>
    <property type="molecule type" value="Genomic_DNA"/>
</dbReference>
<dbReference type="AlphaFoldDB" id="M1MQI3"/>
<evidence type="ECO:0000313" key="1">
    <source>
        <dbReference type="EMBL" id="AGF57006.1"/>
    </source>
</evidence>
<organism evidence="1 2">
    <name type="scientific">Clostridium saccharoperbutylacetonicum N1-4(HMT)</name>
    <dbReference type="NCBI Taxonomy" id="931276"/>
    <lineage>
        <taxon>Bacteria</taxon>
        <taxon>Bacillati</taxon>
        <taxon>Bacillota</taxon>
        <taxon>Clostridia</taxon>
        <taxon>Eubacteriales</taxon>
        <taxon>Clostridiaceae</taxon>
        <taxon>Clostridium</taxon>
    </lineage>
</organism>
<protein>
    <submittedName>
        <fullName evidence="1">Uncharacterized protein</fullName>
    </submittedName>
</protein>
<reference evidence="1 2" key="1">
    <citation type="submission" date="2013-02" db="EMBL/GenBank/DDBJ databases">
        <title>Genome sequence of Clostridium saccharoperbutylacetonicum N1-4(HMT).</title>
        <authorList>
            <person name="Poehlein A."/>
            <person name="Daniel R."/>
        </authorList>
    </citation>
    <scope>NUCLEOTIDE SEQUENCE [LARGE SCALE GENOMIC DNA]</scope>
    <source>
        <strain evidence="2">N1-4(HMT)</strain>
    </source>
</reference>
<evidence type="ECO:0000313" key="2">
    <source>
        <dbReference type="Proteomes" id="UP000011728"/>
    </source>
</evidence>